<dbReference type="PRINTS" id="PR00080">
    <property type="entry name" value="SDRFAMILY"/>
</dbReference>
<evidence type="ECO:0000256" key="4">
    <source>
        <dbReference type="RuleBase" id="RU000363"/>
    </source>
</evidence>
<dbReference type="GO" id="GO:0004806">
    <property type="term" value="F:triacylglycerol lipase activity"/>
    <property type="evidence" value="ECO:0007669"/>
    <property type="project" value="TreeGrafter"/>
</dbReference>
<organism evidence="5 6">
    <name type="scientific">Fusarium heterosporum</name>
    <dbReference type="NCBI Taxonomy" id="42747"/>
    <lineage>
        <taxon>Eukaryota</taxon>
        <taxon>Fungi</taxon>
        <taxon>Dikarya</taxon>
        <taxon>Ascomycota</taxon>
        <taxon>Pezizomycotina</taxon>
        <taxon>Sordariomycetes</taxon>
        <taxon>Hypocreomycetidae</taxon>
        <taxon>Hypocreales</taxon>
        <taxon>Nectriaceae</taxon>
        <taxon>Fusarium</taxon>
        <taxon>Fusarium heterosporum species complex</taxon>
    </lineage>
</organism>
<dbReference type="OrthoDB" id="2102561at2759"/>
<dbReference type="Gene3D" id="3.40.50.720">
    <property type="entry name" value="NAD(P)-binding Rossmann-like Domain"/>
    <property type="match status" value="1"/>
</dbReference>
<dbReference type="InterPro" id="IPR020904">
    <property type="entry name" value="Sc_DH/Rdtase_CS"/>
</dbReference>
<dbReference type="GO" id="GO:0006654">
    <property type="term" value="P:phosphatidic acid biosynthetic process"/>
    <property type="evidence" value="ECO:0007669"/>
    <property type="project" value="TreeGrafter"/>
</dbReference>
<protein>
    <submittedName>
        <fullName evidence="5">Short-chain dehydrogenase</fullName>
    </submittedName>
</protein>
<evidence type="ECO:0000313" key="6">
    <source>
        <dbReference type="Proteomes" id="UP000567885"/>
    </source>
</evidence>
<dbReference type="EMBL" id="JAAGWQ010000069">
    <property type="protein sequence ID" value="KAF5671260.1"/>
    <property type="molecule type" value="Genomic_DNA"/>
</dbReference>
<keyword evidence="2" id="KW-0521">NADP</keyword>
<dbReference type="InterPro" id="IPR002347">
    <property type="entry name" value="SDR_fam"/>
</dbReference>
<dbReference type="Pfam" id="PF00106">
    <property type="entry name" value="adh_short"/>
    <property type="match status" value="1"/>
</dbReference>
<evidence type="ECO:0000256" key="2">
    <source>
        <dbReference type="ARBA" id="ARBA00022857"/>
    </source>
</evidence>
<keyword evidence="3" id="KW-0560">Oxidoreductase</keyword>
<dbReference type="PROSITE" id="PS00061">
    <property type="entry name" value="ADH_SHORT"/>
    <property type="match status" value="1"/>
</dbReference>
<dbReference type="InterPro" id="IPR036291">
    <property type="entry name" value="NAD(P)-bd_dom_sf"/>
</dbReference>
<dbReference type="PANTHER" id="PTHR44169:SF6">
    <property type="entry name" value="NADPH-DEPENDENT 1-ACYLDIHYDROXYACETONE PHOSPHATE REDUCTASE"/>
    <property type="match status" value="1"/>
</dbReference>
<sequence>MTASSEKRSILITGCSEGGSGNALALAFASQGMRVFATARSLHTLTNLEANGIETLVLDVTNPDSITSLRDEIQKRTHGKLDILINNAGTMYEAPALEADPSKVKNMFETNVFGLFNVVTAFTPLLLASVSGSKTAPVIVNVASVLARLPFPFSSAYNASKAAVAAYSDTLRLELDPLGIRVVTLYMGEVSTKLMSPDNILFGPESIYVDLEGKVKERSRIHGEESISATAFAQQVMSKVLNSNTNYIWKGSRALLIWFLNAIGPRKVFDSAMNQPVGLDNEVIRKKIRERAEKLLVKS</sequence>
<evidence type="ECO:0000256" key="1">
    <source>
        <dbReference type="ARBA" id="ARBA00006484"/>
    </source>
</evidence>
<accession>A0A8H5TFI1</accession>
<proteinExistence type="inferred from homology"/>
<dbReference type="GO" id="GO:0005783">
    <property type="term" value="C:endoplasmic reticulum"/>
    <property type="evidence" value="ECO:0007669"/>
    <property type="project" value="TreeGrafter"/>
</dbReference>
<dbReference type="GO" id="GO:0000140">
    <property type="term" value="F:acylglycerone-phosphate reductase (NADP+) activity"/>
    <property type="evidence" value="ECO:0007669"/>
    <property type="project" value="TreeGrafter"/>
</dbReference>
<evidence type="ECO:0000256" key="3">
    <source>
        <dbReference type="ARBA" id="ARBA00023002"/>
    </source>
</evidence>
<dbReference type="AlphaFoldDB" id="A0A8H5TFI1"/>
<keyword evidence="6" id="KW-1185">Reference proteome</keyword>
<comment type="caution">
    <text evidence="5">The sequence shown here is derived from an EMBL/GenBank/DDBJ whole genome shotgun (WGS) entry which is preliminary data.</text>
</comment>
<dbReference type="Proteomes" id="UP000567885">
    <property type="component" value="Unassembled WGS sequence"/>
</dbReference>
<dbReference type="GO" id="GO:0019433">
    <property type="term" value="P:triglyceride catabolic process"/>
    <property type="evidence" value="ECO:0007669"/>
    <property type="project" value="TreeGrafter"/>
</dbReference>
<comment type="similarity">
    <text evidence="1 4">Belongs to the short-chain dehydrogenases/reductases (SDR) family.</text>
</comment>
<reference evidence="5 6" key="1">
    <citation type="submission" date="2020-05" db="EMBL/GenBank/DDBJ databases">
        <title>Identification and distribution of gene clusters putatively required for synthesis of sphingolipid metabolism inhibitors in phylogenetically diverse species of the filamentous fungus Fusarium.</title>
        <authorList>
            <person name="Kim H.-S."/>
            <person name="Busman M."/>
            <person name="Brown D.W."/>
            <person name="Divon H."/>
            <person name="Uhlig S."/>
            <person name="Proctor R.H."/>
        </authorList>
    </citation>
    <scope>NUCLEOTIDE SEQUENCE [LARGE SCALE GENOMIC DNA]</scope>
    <source>
        <strain evidence="5 6">NRRL 20693</strain>
    </source>
</reference>
<dbReference type="GO" id="GO:0005811">
    <property type="term" value="C:lipid droplet"/>
    <property type="evidence" value="ECO:0007669"/>
    <property type="project" value="TreeGrafter"/>
</dbReference>
<name>A0A8H5TFI1_FUSHE</name>
<dbReference type="SUPFAM" id="SSF51735">
    <property type="entry name" value="NAD(P)-binding Rossmann-fold domains"/>
    <property type="match status" value="1"/>
</dbReference>
<gene>
    <name evidence="5" type="ORF">FHETE_4230</name>
</gene>
<dbReference type="PANTHER" id="PTHR44169">
    <property type="entry name" value="NADPH-DEPENDENT 1-ACYLDIHYDROXYACETONE PHOSPHATE REDUCTASE"/>
    <property type="match status" value="1"/>
</dbReference>
<dbReference type="PRINTS" id="PR00081">
    <property type="entry name" value="GDHRDH"/>
</dbReference>
<evidence type="ECO:0000313" key="5">
    <source>
        <dbReference type="EMBL" id="KAF5671260.1"/>
    </source>
</evidence>